<proteinExistence type="predicted"/>
<dbReference type="GO" id="GO:0006355">
    <property type="term" value="P:regulation of DNA-templated transcription"/>
    <property type="evidence" value="ECO:0007669"/>
    <property type="project" value="InterPro"/>
</dbReference>
<evidence type="ECO:0000259" key="1">
    <source>
        <dbReference type="SMART" id="SM00421"/>
    </source>
</evidence>
<dbReference type="InterPro" id="IPR036388">
    <property type="entry name" value="WH-like_DNA-bd_sf"/>
</dbReference>
<dbReference type="AlphaFoldDB" id="A0A2R7YTQ1"/>
<dbReference type="Gene3D" id="1.10.10.10">
    <property type="entry name" value="Winged helix-like DNA-binding domain superfamily/Winged helix DNA-binding domain"/>
    <property type="match status" value="1"/>
</dbReference>
<evidence type="ECO:0000313" key="3">
    <source>
        <dbReference type="Proteomes" id="UP000244867"/>
    </source>
</evidence>
<dbReference type="InterPro" id="IPR016032">
    <property type="entry name" value="Sig_transdc_resp-reg_C-effctor"/>
</dbReference>
<dbReference type="EMBL" id="PYXZ01000008">
    <property type="protein sequence ID" value="PUA79765.1"/>
    <property type="molecule type" value="Genomic_DNA"/>
</dbReference>
<comment type="caution">
    <text evidence="2">The sequence shown here is derived from an EMBL/GenBank/DDBJ whole genome shotgun (WGS) entry which is preliminary data.</text>
</comment>
<dbReference type="SUPFAM" id="SSF46894">
    <property type="entry name" value="C-terminal effector domain of the bipartite response regulators"/>
    <property type="match status" value="1"/>
</dbReference>
<reference evidence="2 3" key="1">
    <citation type="submission" date="2018-03" db="EMBL/GenBank/DDBJ databases">
        <authorList>
            <person name="Keele B.F."/>
        </authorList>
    </citation>
    <scope>NUCLEOTIDE SEQUENCE [LARGE SCALE GENOMIC DNA]</scope>
    <source>
        <strain evidence="2 3">IB-3</strain>
    </source>
</reference>
<keyword evidence="2" id="KW-0238">DNA-binding</keyword>
<organism evidence="2 3">
    <name type="scientific">Nocardioides currus</name>
    <dbReference type="NCBI Taxonomy" id="2133958"/>
    <lineage>
        <taxon>Bacteria</taxon>
        <taxon>Bacillati</taxon>
        <taxon>Actinomycetota</taxon>
        <taxon>Actinomycetes</taxon>
        <taxon>Propionibacteriales</taxon>
        <taxon>Nocardioidaceae</taxon>
        <taxon>Nocardioides</taxon>
    </lineage>
</organism>
<dbReference type="InterPro" id="IPR000792">
    <property type="entry name" value="Tscrpt_reg_LuxR_C"/>
</dbReference>
<dbReference type="RefSeq" id="WP_108345628.1">
    <property type="nucleotide sequence ID" value="NZ_PYXZ01000008.1"/>
</dbReference>
<sequence length="330" mass="35507">MAVDGPSSVLTSLGLSRDTERLYYQLAPAAGASIDGVAQLLQVDRATLLSDLAPLLELGLISLDGEKLVVPTMAGVISDLVRGEAGRAAVIAARLDALARTVPQLVAASTRPSVGELSEVHALDGELSSGGDALALIRKMLRTSSGDMLWLRPDAWAMPRESVVGEMVAEQMAAGRRSRAIYPVRALNEAPEALRSRARVGEQIRVISELPTRMFILGDAHAVLPEPIGYADEPRVHIRQRSVVAALTLWFEALWAVATPVPELDSGQARPDLRRFLLEQLVAGSPDEAIARKLGISLRTVRRRIAALMVELGVDTRFQAGAEAVRRGWL</sequence>
<name>A0A2R7YTQ1_9ACTN</name>
<dbReference type="OrthoDB" id="3728246at2"/>
<dbReference type="SMART" id="SM00421">
    <property type="entry name" value="HTH_LUXR"/>
    <property type="match status" value="1"/>
</dbReference>
<evidence type="ECO:0000313" key="2">
    <source>
        <dbReference type="EMBL" id="PUA79765.1"/>
    </source>
</evidence>
<keyword evidence="3" id="KW-1185">Reference proteome</keyword>
<dbReference type="Proteomes" id="UP000244867">
    <property type="component" value="Unassembled WGS sequence"/>
</dbReference>
<accession>A0A2R7YTQ1</accession>
<protein>
    <submittedName>
        <fullName evidence="2">DNA-binding response regulator</fullName>
    </submittedName>
</protein>
<dbReference type="GO" id="GO:0003677">
    <property type="term" value="F:DNA binding"/>
    <property type="evidence" value="ECO:0007669"/>
    <property type="project" value="UniProtKB-KW"/>
</dbReference>
<gene>
    <name evidence="2" type="ORF">C7S10_16925</name>
</gene>
<feature type="domain" description="HTH luxR-type" evidence="1">
    <location>
        <begin position="277"/>
        <end position="324"/>
    </location>
</feature>